<gene>
    <name evidence="1" type="ORF">O0S09_02765</name>
</gene>
<evidence type="ECO:0000313" key="1">
    <source>
        <dbReference type="EMBL" id="MCZ0862178.1"/>
    </source>
</evidence>
<evidence type="ECO:0000313" key="2">
    <source>
        <dbReference type="Proteomes" id="UP001141336"/>
    </source>
</evidence>
<proteinExistence type="predicted"/>
<sequence>MTHTYRPVRTRSRRIRKTPLPENIYLLPDGRIMYLRYNKNPIAKIARPYIAADDGTSCPAYIPPLPDQIWRKYPVLNPADIRQAAAAQIELAKLLRLPKTGTKPTAQTRLSELADWLAVMYRLAETASAEPGQEHTDRQPADLRAARLFS</sequence>
<accession>A0ABT4IKA5</accession>
<name>A0ABT4IKA5_9EURY</name>
<dbReference type="EMBL" id="JAPTGC010000003">
    <property type="protein sequence ID" value="MCZ0862178.1"/>
    <property type="molecule type" value="Genomic_DNA"/>
</dbReference>
<dbReference type="Proteomes" id="UP001141336">
    <property type="component" value="Unassembled WGS sequence"/>
</dbReference>
<organism evidence="1 2">
    <name type="scientific">Methanocorpusculum vombati</name>
    <dbReference type="NCBI Taxonomy" id="3002864"/>
    <lineage>
        <taxon>Archaea</taxon>
        <taxon>Methanobacteriati</taxon>
        <taxon>Methanobacteriota</taxon>
        <taxon>Stenosarchaea group</taxon>
        <taxon>Methanomicrobia</taxon>
        <taxon>Methanomicrobiales</taxon>
        <taxon>Methanocorpusculaceae</taxon>
        <taxon>Methanocorpusculum</taxon>
    </lineage>
</organism>
<reference evidence="1" key="1">
    <citation type="submission" date="2022-12" db="EMBL/GenBank/DDBJ databases">
        <title>Isolation and characterisation of novel Methanocorpusculum spp. from native Australian herbivores indicates the genus is ancestrally host-associated.</title>
        <authorList>
            <person name="Volmer J.G."/>
            <person name="Soo R.M."/>
            <person name="Evans P.N."/>
            <person name="Hoedt E.C."/>
            <person name="Astorga Alsina A.L."/>
            <person name="Woodcroft B.J."/>
            <person name="Tyson G.W."/>
            <person name="Hugenholtz P."/>
            <person name="Morrison M."/>
        </authorList>
    </citation>
    <scope>NUCLEOTIDE SEQUENCE</scope>
    <source>
        <strain evidence="1">CW153</strain>
    </source>
</reference>
<dbReference type="RefSeq" id="WP_268922402.1">
    <property type="nucleotide sequence ID" value="NZ_JAPTGC010000003.1"/>
</dbReference>
<keyword evidence="2" id="KW-1185">Reference proteome</keyword>
<protein>
    <submittedName>
        <fullName evidence="1">Uncharacterized protein</fullName>
    </submittedName>
</protein>
<comment type="caution">
    <text evidence="1">The sequence shown here is derived from an EMBL/GenBank/DDBJ whole genome shotgun (WGS) entry which is preliminary data.</text>
</comment>